<name>H8I629_METCZ</name>
<proteinExistence type="predicted"/>
<organism evidence="1 2">
    <name type="scientific">Methanocella conradii (strain DSM 24694 / JCM 17849 / CGMCC 1.5162 / HZ254)</name>
    <dbReference type="NCBI Taxonomy" id="1041930"/>
    <lineage>
        <taxon>Archaea</taxon>
        <taxon>Methanobacteriati</taxon>
        <taxon>Methanobacteriota</taxon>
        <taxon>Stenosarchaea group</taxon>
        <taxon>Methanomicrobia</taxon>
        <taxon>Methanocellales</taxon>
        <taxon>Methanocellaceae</taxon>
        <taxon>Methanocella</taxon>
    </lineage>
</organism>
<evidence type="ECO:0000313" key="1">
    <source>
        <dbReference type="EMBL" id="AFD00263.1"/>
    </source>
</evidence>
<keyword evidence="2" id="KW-1185">Reference proteome</keyword>
<evidence type="ECO:0000313" key="2">
    <source>
        <dbReference type="Proteomes" id="UP000005233"/>
    </source>
</evidence>
<gene>
    <name evidence="1" type="ORF">Mtc_m6</name>
</gene>
<dbReference type="KEGG" id="mez:Mtc_m6"/>
<accession>H8I629</accession>
<dbReference type="EMBL" id="CP003243">
    <property type="protein sequence ID" value="AFD00263.1"/>
    <property type="molecule type" value="Genomic_DNA"/>
</dbReference>
<protein>
    <submittedName>
        <fullName evidence="1">Uncharacterized protein</fullName>
    </submittedName>
</protein>
<sequence length="67" mass="7991">MEYIIEAIKRAICKYLPNKMMYQAFNNAIQYLLESNKITIDKNGYIVWICDPEVAKRYLLREDLSVE</sequence>
<dbReference type="Proteomes" id="UP000005233">
    <property type="component" value="Chromosome"/>
</dbReference>
<dbReference type="HOGENOM" id="CLU_2802205_0_0_2"/>
<dbReference type="eggNOG" id="arCOG05148">
    <property type="taxonomic scope" value="Archaea"/>
</dbReference>
<reference evidence="1 2" key="1">
    <citation type="journal article" date="2012" name="J. Bacteriol.">
        <title>Complete genome sequence of a thermophilic methanogen, Methanocella conradii HZ254, isolated from Chinese rice field soil.</title>
        <authorList>
            <person name="Lu Z."/>
            <person name="Lu Y."/>
        </authorList>
    </citation>
    <scope>NUCLEOTIDE SEQUENCE [LARGE SCALE GENOMIC DNA]</scope>
    <source>
        <strain evidence="2">DSM 24694 / JCM 17849 / CGMCC 1.5162 / HZ254</strain>
    </source>
</reference>
<dbReference type="AlphaFoldDB" id="H8I629"/>